<dbReference type="SUPFAM" id="SSF56112">
    <property type="entry name" value="Protein kinase-like (PK-like)"/>
    <property type="match status" value="1"/>
</dbReference>
<protein>
    <recommendedName>
        <fullName evidence="1">Aminoglycoside phosphotransferase domain-containing protein</fullName>
    </recommendedName>
</protein>
<dbReference type="PANTHER" id="PTHR21310:SF58">
    <property type="entry name" value="AMINOGLYCOSIDE PHOSPHOTRANSFERASE DOMAIN-CONTAINING PROTEIN"/>
    <property type="match status" value="1"/>
</dbReference>
<organism evidence="2 3">
    <name type="scientific">Sporothrix curviconia</name>
    <dbReference type="NCBI Taxonomy" id="1260050"/>
    <lineage>
        <taxon>Eukaryota</taxon>
        <taxon>Fungi</taxon>
        <taxon>Dikarya</taxon>
        <taxon>Ascomycota</taxon>
        <taxon>Pezizomycotina</taxon>
        <taxon>Sordariomycetes</taxon>
        <taxon>Sordariomycetidae</taxon>
        <taxon>Ophiostomatales</taxon>
        <taxon>Ophiostomataceae</taxon>
        <taxon>Sporothrix</taxon>
    </lineage>
</organism>
<keyword evidence="3" id="KW-1185">Reference proteome</keyword>
<gene>
    <name evidence="2" type="ORF">SCUCBS95973_009319</name>
</gene>
<dbReference type="PANTHER" id="PTHR21310">
    <property type="entry name" value="AMINOGLYCOSIDE PHOSPHOTRANSFERASE-RELATED-RELATED"/>
    <property type="match status" value="1"/>
</dbReference>
<dbReference type="Proteomes" id="UP001642405">
    <property type="component" value="Unassembled WGS sequence"/>
</dbReference>
<dbReference type="Gene3D" id="3.90.1200.10">
    <property type="match status" value="1"/>
</dbReference>
<dbReference type="InterPro" id="IPR051678">
    <property type="entry name" value="AGP_Transferase"/>
</dbReference>
<evidence type="ECO:0000259" key="1">
    <source>
        <dbReference type="Pfam" id="PF01636"/>
    </source>
</evidence>
<reference evidence="2 3" key="1">
    <citation type="submission" date="2024-01" db="EMBL/GenBank/DDBJ databases">
        <authorList>
            <person name="Allen C."/>
            <person name="Tagirdzhanova G."/>
        </authorList>
    </citation>
    <scope>NUCLEOTIDE SEQUENCE [LARGE SCALE GENOMIC DNA]</scope>
</reference>
<dbReference type="Pfam" id="PF01636">
    <property type="entry name" value="APH"/>
    <property type="match status" value="1"/>
</dbReference>
<comment type="caution">
    <text evidence="2">The sequence shown here is derived from an EMBL/GenBank/DDBJ whole genome shotgun (WGS) entry which is preliminary data.</text>
</comment>
<accession>A0ABP0CUW9</accession>
<sequence length="268" mass="29590">MIYNSGTSGAVWAIGGAIFKAKAWVKDIETEASTLRYVQTRFPSIPTPEIIHDWIDRDTARSLLVLRPAEGQTLQQAWPVLSDTQRRHIAAEVAGVCAALTTETSGMLAAASGHCGIQDNYLIPGRPDNEPSWRPVPFPPLTAKQAGAYLSSLMDTNPPGSAFQFCHADLGPTNIMVKPADGTVTSILDWESAAFYPRVWVATKVQVSYGFKLEDRVDDDEWAWRNVLLDALEKHDFRPNAPGFRALKKEASVFKLAGDPPRWFYPSC</sequence>
<dbReference type="EMBL" id="CAWUHB010000101">
    <property type="protein sequence ID" value="CAK7235593.1"/>
    <property type="molecule type" value="Genomic_DNA"/>
</dbReference>
<dbReference type="InterPro" id="IPR002575">
    <property type="entry name" value="Aminoglycoside_PTrfase"/>
</dbReference>
<dbReference type="InterPro" id="IPR011009">
    <property type="entry name" value="Kinase-like_dom_sf"/>
</dbReference>
<evidence type="ECO:0000313" key="3">
    <source>
        <dbReference type="Proteomes" id="UP001642405"/>
    </source>
</evidence>
<proteinExistence type="predicted"/>
<name>A0ABP0CUW9_9PEZI</name>
<feature type="domain" description="Aminoglycoside phosphotransferase" evidence="1">
    <location>
        <begin position="23"/>
        <end position="200"/>
    </location>
</feature>
<evidence type="ECO:0000313" key="2">
    <source>
        <dbReference type="EMBL" id="CAK7235593.1"/>
    </source>
</evidence>